<evidence type="ECO:0000256" key="5">
    <source>
        <dbReference type="ARBA" id="ARBA00023315"/>
    </source>
</evidence>
<evidence type="ECO:0000256" key="3">
    <source>
        <dbReference type="ARBA" id="ARBA00022960"/>
    </source>
</evidence>
<dbReference type="PANTHER" id="PTHR36174">
    <property type="entry name" value="LIPID II:GLYCINE GLYCYLTRANSFERASE"/>
    <property type="match status" value="1"/>
</dbReference>
<name>A0ABS7SWZ5_9FIRM</name>
<dbReference type="SUPFAM" id="SSF55729">
    <property type="entry name" value="Acyl-CoA N-acyltransferases (Nat)"/>
    <property type="match status" value="2"/>
</dbReference>
<keyword evidence="5" id="KW-0012">Acyltransferase</keyword>
<dbReference type="InterPro" id="IPR003447">
    <property type="entry name" value="FEMABX"/>
</dbReference>
<evidence type="ECO:0000256" key="2">
    <source>
        <dbReference type="ARBA" id="ARBA00022679"/>
    </source>
</evidence>
<comment type="similarity">
    <text evidence="1">Belongs to the FemABX family.</text>
</comment>
<dbReference type="PANTHER" id="PTHR36174:SF1">
    <property type="entry name" value="LIPID II:GLYCINE GLYCYLTRANSFERASE"/>
    <property type="match status" value="1"/>
</dbReference>
<dbReference type="EMBL" id="JAIPME010000002">
    <property type="protein sequence ID" value="MBZ2386038.1"/>
    <property type="molecule type" value="Genomic_DNA"/>
</dbReference>
<sequence>MILDKENKILVEKYNNFVKNSPYGHFQQDMRWADLKSNWESVYFYIEEAGEIKAALSLIYIKDQKVGKNFFYGPRGPVCDPKNLEDFTKLIEEAGDFARENDGFLLRIDPYLPYDADMEKSFKKAGIIFRRDKRRSSQPLLNMVLDINGRSEEEILSSFSKNTRKHLRKSYRDGIYTKTMDEEGLDILYKEIEETALRANIGHRPYSYFKSLYELFKDQIRLSIGYYQDMPVCSSLLLCYGNRATSLYGGSNDEYKTMGQNYQLNFEEIKYCIENNIRYYDMGGIFETDGTDGLYNFKKKFTEDNVFETVGELDVVIDQDQYDLYMKNLNPHYEREENESNRS</sequence>
<evidence type="ECO:0000313" key="8">
    <source>
        <dbReference type="Proteomes" id="UP000734271"/>
    </source>
</evidence>
<keyword evidence="2" id="KW-0808">Transferase</keyword>
<evidence type="ECO:0000256" key="6">
    <source>
        <dbReference type="ARBA" id="ARBA00023316"/>
    </source>
</evidence>
<evidence type="ECO:0000256" key="1">
    <source>
        <dbReference type="ARBA" id="ARBA00009943"/>
    </source>
</evidence>
<dbReference type="Proteomes" id="UP000734271">
    <property type="component" value="Unassembled WGS sequence"/>
</dbReference>
<evidence type="ECO:0000256" key="4">
    <source>
        <dbReference type="ARBA" id="ARBA00022984"/>
    </source>
</evidence>
<dbReference type="RefSeq" id="WP_223417884.1">
    <property type="nucleotide sequence ID" value="NZ_JAIPME010000002.1"/>
</dbReference>
<reference evidence="7 8" key="1">
    <citation type="submission" date="2021-08" db="EMBL/GenBank/DDBJ databases">
        <title>FDA dAtabase for Regulatory Grade micrObial Sequences (FDA-ARGOS): Supporting development and validation of Infectious Disease Dx tests.</title>
        <authorList>
            <person name="Sproer C."/>
            <person name="Gronow S."/>
            <person name="Severitt S."/>
            <person name="Schroder I."/>
            <person name="Tallon L."/>
            <person name="Sadzewicz L."/>
            <person name="Zhao X."/>
            <person name="Boylan J."/>
            <person name="Ott S."/>
            <person name="Bowen H."/>
            <person name="Vavikolanu K."/>
            <person name="Hazen T."/>
            <person name="Aluvathingal J."/>
            <person name="Nadendla S."/>
            <person name="Lowell S."/>
            <person name="Myers T."/>
            <person name="Yan Y."/>
            <person name="Sichtig H."/>
        </authorList>
    </citation>
    <scope>NUCLEOTIDE SEQUENCE [LARGE SCALE GENOMIC DNA]</scope>
    <source>
        <strain evidence="7 8">FDAARGOS_1460</strain>
    </source>
</reference>
<keyword evidence="4" id="KW-0573">Peptidoglycan synthesis</keyword>
<protein>
    <submittedName>
        <fullName evidence="7">Aminoacyltransferase</fullName>
    </submittedName>
</protein>
<evidence type="ECO:0000313" key="7">
    <source>
        <dbReference type="EMBL" id="MBZ2386038.1"/>
    </source>
</evidence>
<proteinExistence type="inferred from homology"/>
<accession>A0ABS7SWZ5</accession>
<keyword evidence="6" id="KW-0961">Cell wall biogenesis/degradation</keyword>
<organism evidence="7 8">
    <name type="scientific">Anaerococcus murdochii</name>
    <dbReference type="NCBI Taxonomy" id="411577"/>
    <lineage>
        <taxon>Bacteria</taxon>
        <taxon>Bacillati</taxon>
        <taxon>Bacillota</taxon>
        <taxon>Tissierellia</taxon>
        <taxon>Tissierellales</taxon>
        <taxon>Peptoniphilaceae</taxon>
        <taxon>Anaerococcus</taxon>
    </lineage>
</organism>
<dbReference type="InterPro" id="IPR016181">
    <property type="entry name" value="Acyl_CoA_acyltransferase"/>
</dbReference>
<keyword evidence="3" id="KW-0133">Cell shape</keyword>
<comment type="caution">
    <text evidence="7">The sequence shown here is derived from an EMBL/GenBank/DDBJ whole genome shotgun (WGS) entry which is preliminary data.</text>
</comment>
<dbReference type="Pfam" id="PF02388">
    <property type="entry name" value="FemAB"/>
    <property type="match status" value="2"/>
</dbReference>
<gene>
    <name evidence="7" type="ORF">K8P03_01795</name>
</gene>
<keyword evidence="8" id="KW-1185">Reference proteome</keyword>
<dbReference type="PROSITE" id="PS51191">
    <property type="entry name" value="FEMABX"/>
    <property type="match status" value="1"/>
</dbReference>
<dbReference type="Gene3D" id="3.40.630.30">
    <property type="match status" value="2"/>
</dbReference>
<dbReference type="InterPro" id="IPR050644">
    <property type="entry name" value="PG_Glycine_Bridge_Synth"/>
</dbReference>